<keyword evidence="5" id="KW-1185">Reference proteome</keyword>
<gene>
    <name evidence="4" type="ORF">FHU37_000335</name>
</gene>
<evidence type="ECO:0000256" key="2">
    <source>
        <dbReference type="SAM" id="MobiDB-lite"/>
    </source>
</evidence>
<feature type="compositionally biased region" description="Low complexity" evidence="2">
    <location>
        <begin position="334"/>
        <end position="357"/>
    </location>
</feature>
<evidence type="ECO:0000313" key="4">
    <source>
        <dbReference type="EMBL" id="NYI03392.1"/>
    </source>
</evidence>
<reference evidence="4 5" key="1">
    <citation type="submission" date="2020-07" db="EMBL/GenBank/DDBJ databases">
        <title>Sequencing the genomes of 1000 actinobacteria strains.</title>
        <authorList>
            <person name="Klenk H.-P."/>
        </authorList>
    </citation>
    <scope>NUCLEOTIDE SEQUENCE [LARGE SCALE GENOMIC DNA]</scope>
    <source>
        <strain evidence="4 5">DSM 42178</strain>
    </source>
</reference>
<organism evidence="4 5">
    <name type="scientific">Allostreptomyces psammosilenae</name>
    <dbReference type="NCBI Taxonomy" id="1892865"/>
    <lineage>
        <taxon>Bacteria</taxon>
        <taxon>Bacillati</taxon>
        <taxon>Actinomycetota</taxon>
        <taxon>Actinomycetes</taxon>
        <taxon>Kitasatosporales</taxon>
        <taxon>Streptomycetaceae</taxon>
        <taxon>Allostreptomyces</taxon>
    </lineage>
</organism>
<feature type="compositionally biased region" description="Low complexity" evidence="2">
    <location>
        <begin position="42"/>
        <end position="51"/>
    </location>
</feature>
<dbReference type="InterPro" id="IPR027417">
    <property type="entry name" value="P-loop_NTPase"/>
</dbReference>
<feature type="repeat" description="TPR" evidence="1">
    <location>
        <begin position="784"/>
        <end position="817"/>
    </location>
</feature>
<evidence type="ECO:0000313" key="5">
    <source>
        <dbReference type="Proteomes" id="UP000567795"/>
    </source>
</evidence>
<feature type="compositionally biased region" description="Low complexity" evidence="2">
    <location>
        <begin position="70"/>
        <end position="90"/>
    </location>
</feature>
<feature type="region of interest" description="Disordered" evidence="2">
    <location>
        <begin position="1"/>
        <end position="22"/>
    </location>
</feature>
<feature type="region of interest" description="Disordered" evidence="2">
    <location>
        <begin position="333"/>
        <end position="357"/>
    </location>
</feature>
<feature type="region of interest" description="Disordered" evidence="2">
    <location>
        <begin position="34"/>
        <end position="101"/>
    </location>
</feature>
<dbReference type="InterPro" id="IPR011990">
    <property type="entry name" value="TPR-like_helical_dom_sf"/>
</dbReference>
<name>A0A852ZYN1_9ACTN</name>
<evidence type="ECO:0000259" key="3">
    <source>
        <dbReference type="Pfam" id="PF12862"/>
    </source>
</evidence>
<feature type="compositionally biased region" description="Low complexity" evidence="2">
    <location>
        <begin position="172"/>
        <end position="191"/>
    </location>
</feature>
<dbReference type="EMBL" id="JACBZD010000001">
    <property type="protein sequence ID" value="NYI03392.1"/>
    <property type="molecule type" value="Genomic_DNA"/>
</dbReference>
<dbReference type="Proteomes" id="UP000567795">
    <property type="component" value="Unassembled WGS sequence"/>
</dbReference>
<evidence type="ECO:0000256" key="1">
    <source>
        <dbReference type="PROSITE-ProRule" id="PRU00339"/>
    </source>
</evidence>
<dbReference type="PROSITE" id="PS50005">
    <property type="entry name" value="TPR"/>
    <property type="match status" value="2"/>
</dbReference>
<dbReference type="AlphaFoldDB" id="A0A852ZYN1"/>
<dbReference type="Gene3D" id="3.40.50.300">
    <property type="entry name" value="P-loop containing nucleotide triphosphate hydrolases"/>
    <property type="match status" value="1"/>
</dbReference>
<feature type="domain" description="Anaphase-promoting complex subunit 5" evidence="3">
    <location>
        <begin position="665"/>
        <end position="700"/>
    </location>
</feature>
<sequence length="858" mass="89672">MEIPAEHPSPLFVPGLPAEPADFVGRLGELDALRADLPRPPAATARTRTAPHTSAPHTPARPTGEPPTGEPVGEAGEPGEAGTEGAADAGTAGGTPEEDASDGHCRVLVIAGAPGTGRTALALRLARVLREEYPDGRAYVRLVEPDGSAVPPRVAARRLAQQLPPARPSDDAPTGPSTPATGPSTPPVGTVPARQAVVPLGEEAARREIQRRTRGRRALLILDDVPNTDAVRALLPRETGCLVVAVTRGPLTGLRDTRPCVLSGLDRASALRLLTGLIGSTRVVCDPTAAQALVDRVRGVPTALRLAAHWLQAHPRASVADLLREIALAERGEGAAPGADAPAKPPAAGGRRPTATAAVPAPSLTDLVAALVEGPPEQGAGLPTPTGAGTASTGPASSGPASSGRAPAGRVPADPASPARPAAPPRAVRPSADSVREAAGALGVHDPLPACFLPQYRALSPSAARLLRRTTLAPYGLVCAHRGSALLGDSLDRTRAALGELVAAGLLVPHGDGTARHRVPGSLLHLVRERCAAEERAADLRLARARLLERSVRLAQACHLALLGAAPEPVARGVVRVRFRDRAEAVSWLHREVDALARTAADALADGELDTSAGRLAVVLIRLLGDEARARGADVVVESGDRLASLHTTVLEVSRRRRLPRQEAAALRHLGALHVAEGDDPRALRRFREALEVARTIEDDRVSGPLLEEIAAVHERAGELERAADWYRRALVPFQALRDPRGQARVLDRLADCCAAVGGHAEALRHRRAVVTLLRRRGDRRERAAAVLRLGLAQARVGRVEEALESLREAVALHREASDRAGEAVALRAAADVLERSGDPTGAAAQRAQADRLQDASH</sequence>
<dbReference type="InterPro" id="IPR026000">
    <property type="entry name" value="Apc5_dom"/>
</dbReference>
<comment type="caution">
    <text evidence="4">The sequence shown here is derived from an EMBL/GenBank/DDBJ whole genome shotgun (WGS) entry which is preliminary data.</text>
</comment>
<feature type="domain" description="Anaphase-promoting complex subunit 5" evidence="3">
    <location>
        <begin position="785"/>
        <end position="827"/>
    </location>
</feature>
<feature type="region of interest" description="Disordered" evidence="2">
    <location>
        <begin position="162"/>
        <end position="191"/>
    </location>
</feature>
<dbReference type="SMART" id="SM00028">
    <property type="entry name" value="TPR"/>
    <property type="match status" value="3"/>
</dbReference>
<dbReference type="RefSeq" id="WP_179812451.1">
    <property type="nucleotide sequence ID" value="NZ_JACBZD010000001.1"/>
</dbReference>
<feature type="region of interest" description="Disordered" evidence="2">
    <location>
        <begin position="374"/>
        <end position="434"/>
    </location>
</feature>
<dbReference type="SUPFAM" id="SSF52540">
    <property type="entry name" value="P-loop containing nucleoside triphosphate hydrolases"/>
    <property type="match status" value="1"/>
</dbReference>
<feature type="region of interest" description="Disordered" evidence="2">
    <location>
        <begin position="836"/>
        <end position="858"/>
    </location>
</feature>
<proteinExistence type="predicted"/>
<dbReference type="Gene3D" id="1.25.40.10">
    <property type="entry name" value="Tetratricopeptide repeat domain"/>
    <property type="match status" value="2"/>
</dbReference>
<dbReference type="InterPro" id="IPR019734">
    <property type="entry name" value="TPR_rpt"/>
</dbReference>
<dbReference type="PANTHER" id="PTHR47691">
    <property type="entry name" value="REGULATOR-RELATED"/>
    <property type="match status" value="1"/>
</dbReference>
<protein>
    <submittedName>
        <fullName evidence="4">Tetratricopeptide (TPR) repeat protein/DNA polymerase III delta prime subunit</fullName>
    </submittedName>
</protein>
<accession>A0A852ZYN1</accession>
<feature type="repeat" description="TPR" evidence="1">
    <location>
        <begin position="664"/>
        <end position="697"/>
    </location>
</feature>
<dbReference type="Pfam" id="PF12862">
    <property type="entry name" value="ANAPC5"/>
    <property type="match status" value="2"/>
</dbReference>
<feature type="compositionally biased region" description="Basic and acidic residues" evidence="2">
    <location>
        <begin position="849"/>
        <end position="858"/>
    </location>
</feature>
<keyword evidence="1" id="KW-0802">TPR repeat</keyword>
<dbReference type="SUPFAM" id="SSF48452">
    <property type="entry name" value="TPR-like"/>
    <property type="match status" value="1"/>
</dbReference>
<feature type="compositionally biased region" description="Low complexity" evidence="2">
    <location>
        <begin position="379"/>
        <end position="433"/>
    </location>
</feature>
<dbReference type="PANTHER" id="PTHR47691:SF3">
    <property type="entry name" value="HTH-TYPE TRANSCRIPTIONAL REGULATOR RV0890C-RELATED"/>
    <property type="match status" value="1"/>
</dbReference>